<name>A0A5B8U7Y6_9ACTN</name>
<sequence length="501" mass="53230">MHLSLASVLQESAQRRPDAIAAVEGDRRATYAQLWDAARRRAGALAEHGIAAGDRVALLAPNTVDFITAYYGILAHGAVVVPVAPMLVQDEIAHLLRDSGARLALVAGEAAATGAAAAARAGVAALDLADPAALARPAPARAARAPLDPAVLFYTSGTTGRPKGAVLTHLNLVMNAFVNAFTANHIHADDVMFGCLPLFHTFGQTVALNGTFLAGGTLVLQPRFDPHEALALMAEHRVTAFLGVPTMYMGLLAAARDGAPVPRLRLCVSGGAPLPVRVLEEFEATFGVRVQEGYGLSETSPTATVNQLEYGIEPGSIGHPIWGVEAEIADAEVEDEVVLMGPGEVGEIVIRGHNVFAGYHERPEATAAAIVDGWFRSGDLGTKDDRGFLRIVDRKKDLILRGGYNVYPREVEEVLVRHPAVDQVAVVGIPHSSHGEEVLAVVVRAGGAEAGEDELLAWAGERIARHKRPRHVAFVDELPLGPSRKVLKRELRDRFADLGRA</sequence>
<reference evidence="3 4" key="1">
    <citation type="journal article" date="2018" name="J. Microbiol.">
        <title>Baekduia soli gen. nov., sp. nov., a novel bacterium isolated from the soil of Baekdu Mountain and proposal of a novel family name, Baekduiaceae fam. nov.</title>
        <authorList>
            <person name="An D.S."/>
            <person name="Siddiqi M.Z."/>
            <person name="Kim K.H."/>
            <person name="Yu H.S."/>
            <person name="Im W.T."/>
        </authorList>
    </citation>
    <scope>NUCLEOTIDE SEQUENCE [LARGE SCALE GENOMIC DNA]</scope>
    <source>
        <strain evidence="3 4">BR7-21</strain>
    </source>
</reference>
<dbReference type="InterPro" id="IPR050237">
    <property type="entry name" value="ATP-dep_AMP-bd_enzyme"/>
</dbReference>
<dbReference type="PANTHER" id="PTHR43767">
    <property type="entry name" value="LONG-CHAIN-FATTY-ACID--COA LIGASE"/>
    <property type="match status" value="1"/>
</dbReference>
<dbReference type="PANTHER" id="PTHR43767:SF12">
    <property type="entry name" value="AMP-DEPENDENT SYNTHETASE AND LIGASE"/>
    <property type="match status" value="1"/>
</dbReference>
<dbReference type="Pfam" id="PF00501">
    <property type="entry name" value="AMP-binding"/>
    <property type="match status" value="1"/>
</dbReference>
<dbReference type="Gene3D" id="3.40.50.12780">
    <property type="entry name" value="N-terminal domain of ligase-like"/>
    <property type="match status" value="1"/>
</dbReference>
<dbReference type="Gene3D" id="3.30.300.30">
    <property type="match status" value="1"/>
</dbReference>
<evidence type="ECO:0000259" key="2">
    <source>
        <dbReference type="Pfam" id="PF13193"/>
    </source>
</evidence>
<feature type="domain" description="AMP-dependent synthetase/ligase" evidence="1">
    <location>
        <begin position="9"/>
        <end position="360"/>
    </location>
</feature>
<dbReference type="RefSeq" id="WP_146921304.1">
    <property type="nucleotide sequence ID" value="NZ_CP042430.1"/>
</dbReference>
<dbReference type="InterPro" id="IPR000873">
    <property type="entry name" value="AMP-dep_synth/lig_dom"/>
</dbReference>
<evidence type="ECO:0000313" key="3">
    <source>
        <dbReference type="EMBL" id="QEC49067.1"/>
    </source>
</evidence>
<evidence type="ECO:0000313" key="4">
    <source>
        <dbReference type="Proteomes" id="UP000321805"/>
    </source>
</evidence>
<keyword evidence="3" id="KW-0436">Ligase</keyword>
<dbReference type="AlphaFoldDB" id="A0A5B8U7Y6"/>
<evidence type="ECO:0000259" key="1">
    <source>
        <dbReference type="Pfam" id="PF00501"/>
    </source>
</evidence>
<protein>
    <submittedName>
        <fullName evidence="3">Long-chain fatty acid--CoA ligase</fullName>
    </submittedName>
</protein>
<keyword evidence="4" id="KW-1185">Reference proteome</keyword>
<dbReference type="SUPFAM" id="SSF56801">
    <property type="entry name" value="Acetyl-CoA synthetase-like"/>
    <property type="match status" value="1"/>
</dbReference>
<feature type="domain" description="AMP-binding enzyme C-terminal" evidence="2">
    <location>
        <begin position="410"/>
        <end position="485"/>
    </location>
</feature>
<dbReference type="OrthoDB" id="9803968at2"/>
<dbReference type="KEGG" id="bsol:FSW04_16785"/>
<dbReference type="CDD" id="cd05936">
    <property type="entry name" value="FC-FACS_FadD_like"/>
    <property type="match status" value="1"/>
</dbReference>
<dbReference type="EMBL" id="CP042430">
    <property type="protein sequence ID" value="QEC49067.1"/>
    <property type="molecule type" value="Genomic_DNA"/>
</dbReference>
<dbReference type="Pfam" id="PF13193">
    <property type="entry name" value="AMP-binding_C"/>
    <property type="match status" value="1"/>
</dbReference>
<dbReference type="PROSITE" id="PS00455">
    <property type="entry name" value="AMP_BINDING"/>
    <property type="match status" value="1"/>
</dbReference>
<dbReference type="GO" id="GO:0016877">
    <property type="term" value="F:ligase activity, forming carbon-sulfur bonds"/>
    <property type="evidence" value="ECO:0007669"/>
    <property type="project" value="UniProtKB-ARBA"/>
</dbReference>
<gene>
    <name evidence="3" type="ORF">FSW04_16785</name>
</gene>
<dbReference type="InterPro" id="IPR045851">
    <property type="entry name" value="AMP-bd_C_sf"/>
</dbReference>
<dbReference type="InterPro" id="IPR025110">
    <property type="entry name" value="AMP-bd_C"/>
</dbReference>
<proteinExistence type="predicted"/>
<accession>A0A5B8U7Y6</accession>
<dbReference type="Proteomes" id="UP000321805">
    <property type="component" value="Chromosome"/>
</dbReference>
<dbReference type="InterPro" id="IPR042099">
    <property type="entry name" value="ANL_N_sf"/>
</dbReference>
<dbReference type="InterPro" id="IPR020845">
    <property type="entry name" value="AMP-binding_CS"/>
</dbReference>
<organism evidence="3 4">
    <name type="scientific">Baekduia soli</name>
    <dbReference type="NCBI Taxonomy" id="496014"/>
    <lineage>
        <taxon>Bacteria</taxon>
        <taxon>Bacillati</taxon>
        <taxon>Actinomycetota</taxon>
        <taxon>Thermoleophilia</taxon>
        <taxon>Solirubrobacterales</taxon>
        <taxon>Baekduiaceae</taxon>
        <taxon>Baekduia</taxon>
    </lineage>
</organism>